<dbReference type="Proteomes" id="UP000239757">
    <property type="component" value="Unassembled WGS sequence"/>
</dbReference>
<feature type="transmembrane region" description="Helical" evidence="4">
    <location>
        <begin position="114"/>
        <end position="132"/>
    </location>
</feature>
<evidence type="ECO:0000313" key="5">
    <source>
        <dbReference type="EMBL" id="PPR83039.1"/>
    </source>
</evidence>
<dbReference type="InterPro" id="IPR015943">
    <property type="entry name" value="WD40/YVTN_repeat-like_dom_sf"/>
</dbReference>
<feature type="repeat" description="WD" evidence="3">
    <location>
        <begin position="85"/>
        <end position="121"/>
    </location>
</feature>
<dbReference type="PANTHER" id="PTHR19855:SF11">
    <property type="entry name" value="RIBOSOME BIOGENESIS PROTEIN WDR12"/>
    <property type="match status" value="1"/>
</dbReference>
<dbReference type="Gene3D" id="2.130.10.10">
    <property type="entry name" value="YVTN repeat-like/Quinoprotein amine dehydrogenase"/>
    <property type="match status" value="1"/>
</dbReference>
<dbReference type="InterPro" id="IPR036322">
    <property type="entry name" value="WD40_repeat_dom_sf"/>
</dbReference>
<dbReference type="PROSITE" id="PS00678">
    <property type="entry name" value="WD_REPEATS_1"/>
    <property type="match status" value="1"/>
</dbReference>
<dbReference type="InterPro" id="IPR019775">
    <property type="entry name" value="WD40_repeat_CS"/>
</dbReference>
<name>A0A2P5VW62_GOSBA</name>
<dbReference type="PROSITE" id="PS50082">
    <property type="entry name" value="WD_REPEATS_2"/>
    <property type="match status" value="1"/>
</dbReference>
<dbReference type="Pfam" id="PF00400">
    <property type="entry name" value="WD40"/>
    <property type="match status" value="1"/>
</dbReference>
<organism evidence="5 6">
    <name type="scientific">Gossypium barbadense</name>
    <name type="common">Sea Island cotton</name>
    <name type="synonym">Hibiscus barbadensis</name>
    <dbReference type="NCBI Taxonomy" id="3634"/>
    <lineage>
        <taxon>Eukaryota</taxon>
        <taxon>Viridiplantae</taxon>
        <taxon>Streptophyta</taxon>
        <taxon>Embryophyta</taxon>
        <taxon>Tracheophyta</taxon>
        <taxon>Spermatophyta</taxon>
        <taxon>Magnoliopsida</taxon>
        <taxon>eudicotyledons</taxon>
        <taxon>Gunneridae</taxon>
        <taxon>Pentapetalae</taxon>
        <taxon>rosids</taxon>
        <taxon>malvids</taxon>
        <taxon>Malvales</taxon>
        <taxon>Malvaceae</taxon>
        <taxon>Malvoideae</taxon>
        <taxon>Gossypium</taxon>
    </lineage>
</organism>
<keyword evidence="1 3" id="KW-0853">WD repeat</keyword>
<keyword evidence="2" id="KW-0677">Repeat</keyword>
<dbReference type="OrthoDB" id="1912699at2759"/>
<dbReference type="EMBL" id="KZ670556">
    <property type="protein sequence ID" value="PPR83039.1"/>
    <property type="molecule type" value="Genomic_DNA"/>
</dbReference>
<feature type="transmembrane region" description="Helical" evidence="4">
    <location>
        <begin position="21"/>
        <end position="41"/>
    </location>
</feature>
<accession>A0A2P5VW62</accession>
<evidence type="ECO:0000313" key="6">
    <source>
        <dbReference type="Proteomes" id="UP000239757"/>
    </source>
</evidence>
<evidence type="ECO:0000256" key="3">
    <source>
        <dbReference type="PROSITE-ProRule" id="PRU00221"/>
    </source>
</evidence>
<dbReference type="PANTHER" id="PTHR19855">
    <property type="entry name" value="WD40 REPEAT PROTEIN 12, 37"/>
    <property type="match status" value="1"/>
</dbReference>
<reference evidence="5 6" key="1">
    <citation type="submission" date="2015-01" db="EMBL/GenBank/DDBJ databases">
        <title>Genome of allotetraploid Gossypium barbadense reveals genomic plasticity and fiber elongation in cotton evolution.</title>
        <authorList>
            <person name="Chen X."/>
            <person name="Liu X."/>
            <person name="Zhao B."/>
            <person name="Zheng H."/>
            <person name="Hu Y."/>
            <person name="Lu G."/>
            <person name="Yang C."/>
            <person name="Chen J."/>
            <person name="Shan C."/>
            <person name="Zhang L."/>
            <person name="Zhou Y."/>
            <person name="Wang L."/>
            <person name="Guo W."/>
            <person name="Bai Y."/>
            <person name="Ruan J."/>
            <person name="Shangguan X."/>
            <person name="Mao Y."/>
            <person name="Jiang J."/>
            <person name="Zhu Y."/>
            <person name="Lei J."/>
            <person name="Kang H."/>
            <person name="Chen S."/>
            <person name="He X."/>
            <person name="Wang R."/>
            <person name="Wang Y."/>
            <person name="Chen J."/>
            <person name="Wang L."/>
            <person name="Yu S."/>
            <person name="Wang B."/>
            <person name="Wei J."/>
            <person name="Song S."/>
            <person name="Lu X."/>
            <person name="Gao Z."/>
            <person name="Gu W."/>
            <person name="Deng X."/>
            <person name="Ma D."/>
            <person name="Wang S."/>
            <person name="Liang W."/>
            <person name="Fang L."/>
            <person name="Cai C."/>
            <person name="Zhu X."/>
            <person name="Zhou B."/>
            <person name="Zhang Y."/>
            <person name="Chen Z."/>
            <person name="Xu S."/>
            <person name="Zhu R."/>
            <person name="Wang S."/>
            <person name="Zhang T."/>
            <person name="Zhao G."/>
        </authorList>
    </citation>
    <scope>NUCLEOTIDE SEQUENCE [LARGE SCALE GENOMIC DNA]</scope>
    <source>
        <strain evidence="6">cv. Xinhai21</strain>
        <tissue evidence="5">Leaf</tissue>
    </source>
</reference>
<evidence type="ECO:0000256" key="1">
    <source>
        <dbReference type="ARBA" id="ARBA00022574"/>
    </source>
</evidence>
<dbReference type="SUPFAM" id="SSF50978">
    <property type="entry name" value="WD40 repeat-like"/>
    <property type="match status" value="1"/>
</dbReference>
<evidence type="ECO:0000256" key="2">
    <source>
        <dbReference type="ARBA" id="ARBA00022737"/>
    </source>
</evidence>
<gene>
    <name evidence="5" type="ORF">GOBAR_AA37673</name>
</gene>
<keyword evidence="4" id="KW-1133">Transmembrane helix</keyword>
<proteinExistence type="predicted"/>
<dbReference type="InterPro" id="IPR001680">
    <property type="entry name" value="WD40_rpt"/>
</dbReference>
<evidence type="ECO:0000256" key="4">
    <source>
        <dbReference type="SAM" id="Phobius"/>
    </source>
</evidence>
<dbReference type="SMART" id="SM00320">
    <property type="entry name" value="WD40"/>
    <property type="match status" value="2"/>
</dbReference>
<protein>
    <submittedName>
        <fullName evidence="5">Uncharacterized protein</fullName>
    </submittedName>
</protein>
<sequence>MFCARRAVSTLVGYTQCVSSISIFCFICMHLCSMFGCTIFFCGKALNSIDIGGEGLALITTGGSDPVLRIWDPRKPGTSAIVFQFSSHSYWISACKWHNTSLLHLLLSSYDGKVMLWDLRTAILFCILYILTI</sequence>
<keyword evidence="4" id="KW-0472">Membrane</keyword>
<keyword evidence="4" id="KW-0812">Transmembrane</keyword>
<dbReference type="AlphaFoldDB" id="A0A2P5VW62"/>